<reference evidence="2 3" key="1">
    <citation type="submission" date="2020-08" db="EMBL/GenBank/DDBJ databases">
        <title>Genomic Encyclopedia of Type Strains, Phase IV (KMG-IV): sequencing the most valuable type-strain genomes for metagenomic binning, comparative biology and taxonomic classification.</title>
        <authorList>
            <person name="Goeker M."/>
        </authorList>
    </citation>
    <scope>NUCLEOTIDE SEQUENCE [LARGE SCALE GENOMIC DNA]</scope>
    <source>
        <strain evidence="2 3">DSM 29007</strain>
    </source>
</reference>
<feature type="region of interest" description="Disordered" evidence="1">
    <location>
        <begin position="119"/>
        <end position="141"/>
    </location>
</feature>
<accession>A0A841H1K3</accession>
<sequence>MSDPQKTVVLDLAKHTQLLARIFSGDEWGERTRRDARLDRYDEDPHTRVFIVLPTDTLCLSSSFIRGMLGPSVRALGNECYAKFHVVAGAEKSEYFNQVIRTELEELLAGPSEFRRAVKRRAESGKHDRSTDADHNNSSWY</sequence>
<name>A0A841H1K3_9BACT</name>
<feature type="compositionally biased region" description="Basic and acidic residues" evidence="1">
    <location>
        <begin position="119"/>
        <end position="135"/>
    </location>
</feature>
<keyword evidence="3" id="KW-1185">Reference proteome</keyword>
<evidence type="ECO:0000313" key="3">
    <source>
        <dbReference type="Proteomes" id="UP000582837"/>
    </source>
</evidence>
<dbReference type="AlphaFoldDB" id="A0A841H1K3"/>
<gene>
    <name evidence="2" type="ORF">HNQ61_003557</name>
</gene>
<organism evidence="2 3">
    <name type="scientific">Longimicrobium terrae</name>
    <dbReference type="NCBI Taxonomy" id="1639882"/>
    <lineage>
        <taxon>Bacteria</taxon>
        <taxon>Pseudomonadati</taxon>
        <taxon>Gemmatimonadota</taxon>
        <taxon>Longimicrobiia</taxon>
        <taxon>Longimicrobiales</taxon>
        <taxon>Longimicrobiaceae</taxon>
        <taxon>Longimicrobium</taxon>
    </lineage>
</organism>
<protein>
    <submittedName>
        <fullName evidence="2">Uncharacterized protein</fullName>
    </submittedName>
</protein>
<evidence type="ECO:0000256" key="1">
    <source>
        <dbReference type="SAM" id="MobiDB-lite"/>
    </source>
</evidence>
<comment type="caution">
    <text evidence="2">The sequence shown here is derived from an EMBL/GenBank/DDBJ whole genome shotgun (WGS) entry which is preliminary data.</text>
</comment>
<dbReference type="Proteomes" id="UP000582837">
    <property type="component" value="Unassembled WGS sequence"/>
</dbReference>
<evidence type="ECO:0000313" key="2">
    <source>
        <dbReference type="EMBL" id="MBB6071897.1"/>
    </source>
</evidence>
<proteinExistence type="predicted"/>
<dbReference type="EMBL" id="JACHIA010000011">
    <property type="protein sequence ID" value="MBB6071897.1"/>
    <property type="molecule type" value="Genomic_DNA"/>
</dbReference>
<dbReference type="RefSeq" id="WP_221239698.1">
    <property type="nucleotide sequence ID" value="NZ_JACHOW010000011.1"/>
</dbReference>